<gene>
    <name evidence="2" type="ORF">EDC25_10333</name>
</gene>
<keyword evidence="3" id="KW-1185">Reference proteome</keyword>
<sequence>MAVVQAFPSGCAPTLKVGYETAPASVPVSGHDVLAVIGFGSHAAGADPREVVVPLDTLDGSVAPREVWRVEGEVSHGRDGDMAWSEGGGYLFLSMRVDESRHDGPEGAADYAYRRLLEGVRRHDYPHLLRAWNYLAAINEGDGDAERYRRFSIGRTRGMGAWPAERLPAATAIGHLVKDGDLFVYALAARRSAHPVENPRQVSAYRYPRQYGPVPPSFARAMRVDTQPPTLLISGTASVVGHATAHVGDAAAQSAETLRNLDTLVQTAGLGDRLRGRGACLKAYVRHREDAPVLRAVLDSAGLLPEQVVFLQGDICRSELLLEIDGSFSGA</sequence>
<organism evidence="2 3">
    <name type="scientific">Pseudofulvimonas gallinarii</name>
    <dbReference type="NCBI Taxonomy" id="634155"/>
    <lineage>
        <taxon>Bacteria</taxon>
        <taxon>Pseudomonadati</taxon>
        <taxon>Pseudomonadota</taxon>
        <taxon>Gammaproteobacteria</taxon>
        <taxon>Lysobacterales</taxon>
        <taxon>Rhodanobacteraceae</taxon>
        <taxon>Pseudofulvimonas</taxon>
    </lineage>
</organism>
<protein>
    <submittedName>
        <fullName evidence="2">Chorismate lyase/3-hydroxybenzoate synthase</fullName>
    </submittedName>
</protein>
<dbReference type="SUPFAM" id="SSF55298">
    <property type="entry name" value="YjgF-like"/>
    <property type="match status" value="1"/>
</dbReference>
<dbReference type="Pfam" id="PF21168">
    <property type="entry name" value="FkbO_Hyg5-like_N"/>
    <property type="match status" value="1"/>
</dbReference>
<keyword evidence="2" id="KW-0456">Lyase</keyword>
<dbReference type="Gene3D" id="3.30.1330.40">
    <property type="entry name" value="RutC-like"/>
    <property type="match status" value="1"/>
</dbReference>
<dbReference type="GO" id="GO:0016829">
    <property type="term" value="F:lyase activity"/>
    <property type="evidence" value="ECO:0007669"/>
    <property type="project" value="UniProtKB-KW"/>
</dbReference>
<evidence type="ECO:0000259" key="1">
    <source>
        <dbReference type="Pfam" id="PF21168"/>
    </source>
</evidence>
<dbReference type="AlphaFoldDB" id="A0A4R3LP13"/>
<feature type="domain" description="Chorismatase FkbO/Hyg5-like N-terminal" evidence="1">
    <location>
        <begin position="66"/>
        <end position="188"/>
    </location>
</feature>
<dbReference type="InterPro" id="IPR035959">
    <property type="entry name" value="RutC-like_sf"/>
</dbReference>
<reference evidence="2 3" key="1">
    <citation type="submission" date="2019-03" db="EMBL/GenBank/DDBJ databases">
        <title>Genomic Encyclopedia of Type Strains, Phase IV (KMG-IV): sequencing the most valuable type-strain genomes for metagenomic binning, comparative biology and taxonomic classification.</title>
        <authorList>
            <person name="Goeker M."/>
        </authorList>
    </citation>
    <scope>NUCLEOTIDE SEQUENCE [LARGE SCALE GENOMIC DNA]</scope>
    <source>
        <strain evidence="2 3">DSM 21944</strain>
    </source>
</reference>
<dbReference type="EMBL" id="SMAF01000003">
    <property type="protein sequence ID" value="TCT00265.1"/>
    <property type="molecule type" value="Genomic_DNA"/>
</dbReference>
<dbReference type="Proteomes" id="UP000294599">
    <property type="component" value="Unassembled WGS sequence"/>
</dbReference>
<evidence type="ECO:0000313" key="2">
    <source>
        <dbReference type="EMBL" id="TCT00265.1"/>
    </source>
</evidence>
<name>A0A4R3LP13_9GAMM</name>
<accession>A0A4R3LP13</accession>
<dbReference type="RefSeq" id="WP_243695094.1">
    <property type="nucleotide sequence ID" value="NZ_JBHLWF010000007.1"/>
</dbReference>
<evidence type="ECO:0000313" key="3">
    <source>
        <dbReference type="Proteomes" id="UP000294599"/>
    </source>
</evidence>
<comment type="caution">
    <text evidence="2">The sequence shown here is derived from an EMBL/GenBank/DDBJ whole genome shotgun (WGS) entry which is preliminary data.</text>
</comment>
<proteinExistence type="predicted"/>
<dbReference type="InterPro" id="IPR049368">
    <property type="entry name" value="FkbO_Hyg5-like_N"/>
</dbReference>